<dbReference type="OrthoDB" id="9804072at2"/>
<dbReference type="PROSITE" id="PS01211">
    <property type="entry name" value="UPF0001"/>
    <property type="match status" value="1"/>
</dbReference>
<sequence length="232" mass="26029">MIKENLEYVEKNIRKACEKAGRKREDVTLIAVSKTKPVSDIREAMACGITVFGENKVQEIRDKTAEITEPLSWHMIGHLQANKVKYLPGVACMIHSVDNRKLADEIEKQAAKHDLVMDVLVEVNMAHEDTKFGLSPDEAIDFVKEISTLPHLNIRGFMTIAPYTEDPESNRVYFKGLRELKDQVNSLSIPGVHMDTLSMGMTGDYEVAIEEGATFVRVGTGIFGERDYSKKA</sequence>
<dbReference type="InterPro" id="IPR029066">
    <property type="entry name" value="PLP-binding_barrel"/>
</dbReference>
<dbReference type="PANTHER" id="PTHR10146">
    <property type="entry name" value="PROLINE SYNTHETASE CO-TRANSCRIBED BACTERIAL HOMOLOG PROTEIN"/>
    <property type="match status" value="1"/>
</dbReference>
<comment type="cofactor">
    <cofactor evidence="3">
        <name>pyridoxal 5'-phosphate</name>
        <dbReference type="ChEBI" id="CHEBI:597326"/>
    </cofactor>
</comment>
<dbReference type="FunFam" id="3.20.20.10:FF:000018">
    <property type="entry name" value="Pyridoxal phosphate homeostasis protein"/>
    <property type="match status" value="1"/>
</dbReference>
<feature type="domain" description="Alanine racemase N-terminal" evidence="5">
    <location>
        <begin position="5"/>
        <end position="226"/>
    </location>
</feature>
<organism evidence="6 7">
    <name type="scientific">Butyrivibrio hungatei</name>
    <dbReference type="NCBI Taxonomy" id="185008"/>
    <lineage>
        <taxon>Bacteria</taxon>
        <taxon>Bacillati</taxon>
        <taxon>Bacillota</taxon>
        <taxon>Clostridia</taxon>
        <taxon>Lachnospirales</taxon>
        <taxon>Lachnospiraceae</taxon>
        <taxon>Butyrivibrio</taxon>
    </lineage>
</organism>
<feature type="modified residue" description="N6-(pyridoxal phosphate)lysine" evidence="2 3">
    <location>
        <position position="34"/>
    </location>
</feature>
<dbReference type="PANTHER" id="PTHR10146:SF14">
    <property type="entry name" value="PYRIDOXAL PHOSPHATE HOMEOSTASIS PROTEIN"/>
    <property type="match status" value="1"/>
</dbReference>
<evidence type="ECO:0000256" key="2">
    <source>
        <dbReference type="HAMAP-Rule" id="MF_02087"/>
    </source>
</evidence>
<dbReference type="SUPFAM" id="SSF51419">
    <property type="entry name" value="PLP-binding barrel"/>
    <property type="match status" value="1"/>
</dbReference>
<evidence type="ECO:0000313" key="7">
    <source>
        <dbReference type="Proteomes" id="UP000183047"/>
    </source>
</evidence>
<dbReference type="RefSeq" id="WP_026666570.1">
    <property type="nucleotide sequence ID" value="NZ_FMUR01000003.1"/>
</dbReference>
<name>A0A1G5AEE6_9FIRM</name>
<comment type="function">
    <text evidence="2">Pyridoxal 5'-phosphate (PLP)-binding protein, which is involved in PLP homeostasis.</text>
</comment>
<dbReference type="HAMAP" id="MF_02087">
    <property type="entry name" value="PLP_homeostasis"/>
    <property type="match status" value="1"/>
</dbReference>
<dbReference type="GO" id="GO:0030170">
    <property type="term" value="F:pyridoxal phosphate binding"/>
    <property type="evidence" value="ECO:0007669"/>
    <property type="project" value="UniProtKB-UniRule"/>
</dbReference>
<dbReference type="Gene3D" id="3.20.20.10">
    <property type="entry name" value="Alanine racemase"/>
    <property type="match status" value="1"/>
</dbReference>
<evidence type="ECO:0000259" key="5">
    <source>
        <dbReference type="Pfam" id="PF01168"/>
    </source>
</evidence>
<dbReference type="InterPro" id="IPR001608">
    <property type="entry name" value="Ala_racemase_N"/>
</dbReference>
<dbReference type="InterPro" id="IPR011078">
    <property type="entry name" value="PyrdxlP_homeostasis"/>
</dbReference>
<evidence type="ECO:0000256" key="1">
    <source>
        <dbReference type="ARBA" id="ARBA00022898"/>
    </source>
</evidence>
<keyword evidence="1 2" id="KW-0663">Pyridoxal phosphate</keyword>
<keyword evidence="7" id="KW-1185">Reference proteome</keyword>
<dbReference type="CDD" id="cd00635">
    <property type="entry name" value="PLPDE_III_YBL036c_like"/>
    <property type="match status" value="1"/>
</dbReference>
<dbReference type="NCBIfam" id="TIGR00044">
    <property type="entry name" value="YggS family pyridoxal phosphate-dependent enzyme"/>
    <property type="match status" value="1"/>
</dbReference>
<comment type="similarity">
    <text evidence="2 4">Belongs to the pyridoxal phosphate-binding protein YggS/PROSC family.</text>
</comment>
<evidence type="ECO:0000313" key="6">
    <source>
        <dbReference type="EMBL" id="SCX76262.1"/>
    </source>
</evidence>
<protein>
    <recommendedName>
        <fullName evidence="2">Pyridoxal phosphate homeostasis protein</fullName>
        <shortName evidence="2">PLP homeostasis protein</shortName>
    </recommendedName>
</protein>
<dbReference type="STRING" id="185008.bhn_I1080"/>
<evidence type="ECO:0000256" key="3">
    <source>
        <dbReference type="PIRSR" id="PIRSR004848-1"/>
    </source>
</evidence>
<reference evidence="7" key="1">
    <citation type="submission" date="2016-10" db="EMBL/GenBank/DDBJ databases">
        <authorList>
            <person name="Varghese N."/>
            <person name="Submissions S."/>
        </authorList>
    </citation>
    <scope>NUCLEOTIDE SEQUENCE [LARGE SCALE GENOMIC DNA]</scope>
    <source>
        <strain evidence="7">XBD2006</strain>
    </source>
</reference>
<dbReference type="Pfam" id="PF01168">
    <property type="entry name" value="Ala_racemase_N"/>
    <property type="match status" value="1"/>
</dbReference>
<dbReference type="Proteomes" id="UP000183047">
    <property type="component" value="Unassembled WGS sequence"/>
</dbReference>
<gene>
    <name evidence="6" type="ORF">SAMN02910451_00177</name>
</gene>
<dbReference type="AlphaFoldDB" id="A0A1G5AEE6"/>
<evidence type="ECO:0000256" key="4">
    <source>
        <dbReference type="RuleBase" id="RU004514"/>
    </source>
</evidence>
<accession>A0A1G5AEE6</accession>
<proteinExistence type="inferred from homology"/>
<dbReference type="PIRSF" id="PIRSF004848">
    <property type="entry name" value="YBL036c_PLPDEIII"/>
    <property type="match status" value="1"/>
</dbReference>
<dbReference type="EMBL" id="FMUR01000003">
    <property type="protein sequence ID" value="SCX76262.1"/>
    <property type="molecule type" value="Genomic_DNA"/>
</dbReference>